<dbReference type="SUPFAM" id="SSF52540">
    <property type="entry name" value="P-loop containing nucleoside triphosphate hydrolases"/>
    <property type="match status" value="1"/>
</dbReference>
<dbReference type="Pfam" id="PF00271">
    <property type="entry name" value="Helicase_C"/>
    <property type="match status" value="1"/>
</dbReference>
<comment type="catalytic activity">
    <reaction evidence="6">
        <text>ATP + H2O = ADP + phosphate + H(+)</text>
        <dbReference type="Rhea" id="RHEA:13065"/>
        <dbReference type="ChEBI" id="CHEBI:15377"/>
        <dbReference type="ChEBI" id="CHEBI:15378"/>
        <dbReference type="ChEBI" id="CHEBI:30616"/>
        <dbReference type="ChEBI" id="CHEBI:43474"/>
        <dbReference type="ChEBI" id="CHEBI:456216"/>
        <dbReference type="EC" id="3.6.4.13"/>
    </reaction>
    <physiologicalReaction direction="left-to-right" evidence="6">
        <dbReference type="Rhea" id="RHEA:13066"/>
    </physiologicalReaction>
</comment>
<dbReference type="Proteomes" id="UP000887540">
    <property type="component" value="Unplaced"/>
</dbReference>
<dbReference type="Gene3D" id="3.40.50.300">
    <property type="entry name" value="P-loop containing nucleotide triphosphate hydrolases"/>
    <property type="match status" value="2"/>
</dbReference>
<dbReference type="GO" id="GO:0003676">
    <property type="term" value="F:nucleic acid binding"/>
    <property type="evidence" value="ECO:0007669"/>
    <property type="project" value="InterPro"/>
</dbReference>
<keyword evidence="2" id="KW-0399">Innate immunity</keyword>
<dbReference type="InterPro" id="IPR027417">
    <property type="entry name" value="P-loop_NTPase"/>
</dbReference>
<accession>A0A914EJR2</accession>
<evidence type="ECO:0000259" key="8">
    <source>
        <dbReference type="PROSITE" id="PS51194"/>
    </source>
</evidence>
<dbReference type="InterPro" id="IPR011545">
    <property type="entry name" value="DEAD/DEAH_box_helicase_dom"/>
</dbReference>
<evidence type="ECO:0000256" key="5">
    <source>
        <dbReference type="ARBA" id="ARBA00022859"/>
    </source>
</evidence>
<feature type="domain" description="Helicase ATP-binding" evidence="7">
    <location>
        <begin position="110"/>
        <end position="297"/>
    </location>
</feature>
<dbReference type="PROSITE" id="PS51194">
    <property type="entry name" value="HELICASE_CTER"/>
    <property type="match status" value="1"/>
</dbReference>
<evidence type="ECO:0000256" key="4">
    <source>
        <dbReference type="ARBA" id="ARBA00022840"/>
    </source>
</evidence>
<feature type="domain" description="Helicase C-terminal" evidence="8">
    <location>
        <begin position="472"/>
        <end position="635"/>
    </location>
</feature>
<dbReference type="Pfam" id="PF11648">
    <property type="entry name" value="RIG-I_C-RD"/>
    <property type="match status" value="1"/>
</dbReference>
<dbReference type="SMART" id="SM00487">
    <property type="entry name" value="DEXDc"/>
    <property type="match status" value="1"/>
</dbReference>
<dbReference type="GO" id="GO:0045087">
    <property type="term" value="P:innate immune response"/>
    <property type="evidence" value="ECO:0007669"/>
    <property type="project" value="UniProtKB-KW"/>
</dbReference>
<dbReference type="GO" id="GO:0005737">
    <property type="term" value="C:cytoplasm"/>
    <property type="evidence" value="ECO:0007669"/>
    <property type="project" value="TreeGrafter"/>
</dbReference>
<keyword evidence="10" id="KW-1185">Reference proteome</keyword>
<dbReference type="GO" id="GO:0003724">
    <property type="term" value="F:RNA helicase activity"/>
    <property type="evidence" value="ECO:0007669"/>
    <property type="project" value="UniProtKB-EC"/>
</dbReference>
<evidence type="ECO:0000259" key="9">
    <source>
        <dbReference type="PROSITE" id="PS51789"/>
    </source>
</evidence>
<keyword evidence="4" id="KW-0067">ATP-binding</keyword>
<evidence type="ECO:0000259" key="7">
    <source>
        <dbReference type="PROSITE" id="PS51192"/>
    </source>
</evidence>
<evidence type="ECO:0000256" key="3">
    <source>
        <dbReference type="ARBA" id="ARBA00022741"/>
    </source>
</evidence>
<dbReference type="AlphaFoldDB" id="A0A914EJR2"/>
<dbReference type="InterPro" id="IPR001650">
    <property type="entry name" value="Helicase_C-like"/>
</dbReference>
<dbReference type="SMART" id="SM00490">
    <property type="entry name" value="HELICc"/>
    <property type="match status" value="1"/>
</dbReference>
<dbReference type="InterPro" id="IPR021673">
    <property type="entry name" value="RLR_CTR"/>
</dbReference>
<dbReference type="InterPro" id="IPR038557">
    <property type="entry name" value="RLR_C_sf"/>
</dbReference>
<dbReference type="InterPro" id="IPR051363">
    <property type="entry name" value="RLR_Helicase"/>
</dbReference>
<evidence type="ECO:0000313" key="10">
    <source>
        <dbReference type="Proteomes" id="UP000887540"/>
    </source>
</evidence>
<sequence length="835" mass="96769">MGSNAFQHFLYAIQKCGSDGEKLVQKIYPHFDKDYREICAGITPRGLIHIANPSDNIWEVVQAAQKDGNKSKYAMDLRFKNISEIHTRPYWIDIAKEEPLNLRPYQFELAGKALKGHNVVICAPTNSGKTIVAAYIIRQHIYGCIKDKKPFKICFFVPTTSILAQQYKVMQNYLGHCARIIKLSGEDQAPLRESIAENDIIIITPQLIVNLIKEKPIEGYDNFELEPFCLSTFSMLIFDEAHHTDEEYPYNIIMDYYHDLKMIKISKTLPQIIGLTASLGVGKSKNIEDAVNHLIKKCANLDAHFISKVEKNENKRELLEFTSSARDHIELCGRNFKNSDFYKQLTIMMEHFEKLIMEIPESKNDNIDKTLKKDKFTIDFYKSYGNWLFNLEKNICNLSKDALSLNSHQIVMISIQHLKKIYKAIEFLRLFNSTTALNFLIEENKNMTQDDQFQQTINYLQEVEKFPFVSDILQKLFVIIENHFPNNAAESRVIIFLHLRDYAMKLADIINERFPSIKADFITGITKSTEQGGTTPESLRRKLDDFNKGSFKILCSTSLSEEGLDIPKCNLVIKYSYVTNEIANVQRRGRGRDINSKCILITDDEAEKEQERRNIEAEHLMMKALEVLNSMPSLLFKNKIDEKIHELYKKREGERALSEEKNIELKALSSNFRLLCKQCQNLVCEGYHLRTYMSSQYIVVDKTFWDRVETEEMSKDEPGREKTPNDVGRHYCTQKLSNGKTCKFQLGRITNIKDVNFPNIGCSCVIFEETYEEDGQCKSHRFTKKKWIQILSEYFLPTEIKGIDIKEMQLAPKRPEYIVLNPQNISNINETIKID</sequence>
<dbReference type="PANTHER" id="PTHR14074:SF29">
    <property type="entry name" value="DICER-RELATED HELICASE"/>
    <property type="match status" value="1"/>
</dbReference>
<feature type="domain" description="RLR CTR" evidence="9">
    <location>
        <begin position="660"/>
        <end position="804"/>
    </location>
</feature>
<dbReference type="Gene3D" id="2.170.150.30">
    <property type="entry name" value="RIG-I-like receptor, C-terminal regulatory domain"/>
    <property type="match status" value="1"/>
</dbReference>
<evidence type="ECO:0000256" key="6">
    <source>
        <dbReference type="ARBA" id="ARBA00049390"/>
    </source>
</evidence>
<dbReference type="PANTHER" id="PTHR14074">
    <property type="entry name" value="HELICASE WITH DEATH DOMAIN-RELATED"/>
    <property type="match status" value="1"/>
</dbReference>
<dbReference type="Gene3D" id="1.20.1320.30">
    <property type="match status" value="1"/>
</dbReference>
<keyword evidence="5" id="KW-0391">Immunity</keyword>
<organism evidence="10 11">
    <name type="scientific">Acrobeloides nanus</name>
    <dbReference type="NCBI Taxonomy" id="290746"/>
    <lineage>
        <taxon>Eukaryota</taxon>
        <taxon>Metazoa</taxon>
        <taxon>Ecdysozoa</taxon>
        <taxon>Nematoda</taxon>
        <taxon>Chromadorea</taxon>
        <taxon>Rhabditida</taxon>
        <taxon>Tylenchina</taxon>
        <taxon>Cephalobomorpha</taxon>
        <taxon>Cephaloboidea</taxon>
        <taxon>Cephalobidae</taxon>
        <taxon>Acrobeloides</taxon>
    </lineage>
</organism>
<protein>
    <submittedName>
        <fullName evidence="11">RNA helicase</fullName>
    </submittedName>
</protein>
<evidence type="ECO:0000256" key="1">
    <source>
        <dbReference type="ARBA" id="ARBA00006866"/>
    </source>
</evidence>
<dbReference type="PROSITE" id="PS51789">
    <property type="entry name" value="RLR_CTR"/>
    <property type="match status" value="1"/>
</dbReference>
<dbReference type="WBParaSite" id="ACRNAN_scaffold84.g27808.t1">
    <property type="protein sequence ID" value="ACRNAN_scaffold84.g27808.t1"/>
    <property type="gene ID" value="ACRNAN_scaffold84.g27808"/>
</dbReference>
<dbReference type="Pfam" id="PF00270">
    <property type="entry name" value="DEAD"/>
    <property type="match status" value="1"/>
</dbReference>
<dbReference type="InterPro" id="IPR014001">
    <property type="entry name" value="Helicase_ATP-bd"/>
</dbReference>
<keyword evidence="3" id="KW-0547">Nucleotide-binding</keyword>
<proteinExistence type="inferred from homology"/>
<dbReference type="GO" id="GO:0005524">
    <property type="term" value="F:ATP binding"/>
    <property type="evidence" value="ECO:0007669"/>
    <property type="project" value="UniProtKB-KW"/>
</dbReference>
<evidence type="ECO:0000256" key="2">
    <source>
        <dbReference type="ARBA" id="ARBA00022588"/>
    </source>
</evidence>
<name>A0A914EJR2_9BILA</name>
<evidence type="ECO:0000313" key="11">
    <source>
        <dbReference type="WBParaSite" id="ACRNAN_scaffold84.g27808.t1"/>
    </source>
</evidence>
<comment type="similarity">
    <text evidence="1">Belongs to the helicase family. RLR subfamily.</text>
</comment>
<dbReference type="PROSITE" id="PS51192">
    <property type="entry name" value="HELICASE_ATP_BIND_1"/>
    <property type="match status" value="1"/>
</dbReference>
<reference evidence="11" key="1">
    <citation type="submission" date="2022-11" db="UniProtKB">
        <authorList>
            <consortium name="WormBaseParasite"/>
        </authorList>
    </citation>
    <scope>IDENTIFICATION</scope>
</reference>